<sequence length="89" mass="8945">WSTPLLISPKDAGSIPAEGGPSPNQGAHPSVGRGIGSSYAAIIPATGPRDRPADALPVASTMALCRIATTGQRSGPRYLAGQPLSGHCE</sequence>
<dbReference type="WBParaSite" id="PSAMB.scaffold11251size3488.g34017.t1">
    <property type="protein sequence ID" value="PSAMB.scaffold11251size3488.g34017.t1"/>
    <property type="gene ID" value="PSAMB.scaffold11251size3488.g34017"/>
</dbReference>
<evidence type="ECO:0000313" key="3">
    <source>
        <dbReference type="WBParaSite" id="PSAMB.scaffold11251size3488.g34017.t1"/>
    </source>
</evidence>
<dbReference type="AlphaFoldDB" id="A0A914UNX3"/>
<organism evidence="2 3">
    <name type="scientific">Plectus sambesii</name>
    <dbReference type="NCBI Taxonomy" id="2011161"/>
    <lineage>
        <taxon>Eukaryota</taxon>
        <taxon>Metazoa</taxon>
        <taxon>Ecdysozoa</taxon>
        <taxon>Nematoda</taxon>
        <taxon>Chromadorea</taxon>
        <taxon>Plectida</taxon>
        <taxon>Plectina</taxon>
        <taxon>Plectoidea</taxon>
        <taxon>Plectidae</taxon>
        <taxon>Plectus</taxon>
    </lineage>
</organism>
<accession>A0A914UNX3</accession>
<evidence type="ECO:0000256" key="1">
    <source>
        <dbReference type="SAM" id="MobiDB-lite"/>
    </source>
</evidence>
<protein>
    <submittedName>
        <fullName evidence="3">Uncharacterized protein</fullName>
    </submittedName>
</protein>
<reference evidence="3" key="1">
    <citation type="submission" date="2022-11" db="UniProtKB">
        <authorList>
            <consortium name="WormBaseParasite"/>
        </authorList>
    </citation>
    <scope>IDENTIFICATION</scope>
</reference>
<dbReference type="Proteomes" id="UP000887566">
    <property type="component" value="Unplaced"/>
</dbReference>
<feature type="region of interest" description="Disordered" evidence="1">
    <location>
        <begin position="1"/>
        <end position="33"/>
    </location>
</feature>
<evidence type="ECO:0000313" key="2">
    <source>
        <dbReference type="Proteomes" id="UP000887566"/>
    </source>
</evidence>
<name>A0A914UNX3_9BILA</name>
<proteinExistence type="predicted"/>
<keyword evidence="2" id="KW-1185">Reference proteome</keyword>